<feature type="transmembrane region" description="Helical" evidence="2">
    <location>
        <begin position="67"/>
        <end position="88"/>
    </location>
</feature>
<evidence type="ECO:0008006" key="5">
    <source>
        <dbReference type="Google" id="ProtNLM"/>
    </source>
</evidence>
<evidence type="ECO:0000313" key="3">
    <source>
        <dbReference type="EMBL" id="SES37300.1"/>
    </source>
</evidence>
<evidence type="ECO:0000313" key="4">
    <source>
        <dbReference type="Proteomes" id="UP000199352"/>
    </source>
</evidence>
<feature type="transmembrane region" description="Helical" evidence="2">
    <location>
        <begin position="31"/>
        <end position="55"/>
    </location>
</feature>
<feature type="region of interest" description="Disordered" evidence="1">
    <location>
        <begin position="96"/>
        <end position="132"/>
    </location>
</feature>
<evidence type="ECO:0000256" key="1">
    <source>
        <dbReference type="SAM" id="MobiDB-lite"/>
    </source>
</evidence>
<keyword evidence="4" id="KW-1185">Reference proteome</keyword>
<proteinExistence type="predicted"/>
<dbReference type="RefSeq" id="WP_089962482.1">
    <property type="nucleotide sequence ID" value="NZ_FOFR01000043.1"/>
</dbReference>
<organism evidence="3 4">
    <name type="scientific">Lentzea xinjiangensis</name>
    <dbReference type="NCBI Taxonomy" id="402600"/>
    <lineage>
        <taxon>Bacteria</taxon>
        <taxon>Bacillati</taxon>
        <taxon>Actinomycetota</taxon>
        <taxon>Actinomycetes</taxon>
        <taxon>Pseudonocardiales</taxon>
        <taxon>Pseudonocardiaceae</taxon>
        <taxon>Lentzea</taxon>
    </lineage>
</organism>
<keyword evidence="2" id="KW-0472">Membrane</keyword>
<reference evidence="4" key="1">
    <citation type="submission" date="2016-10" db="EMBL/GenBank/DDBJ databases">
        <authorList>
            <person name="Varghese N."/>
            <person name="Submissions S."/>
        </authorList>
    </citation>
    <scope>NUCLEOTIDE SEQUENCE [LARGE SCALE GENOMIC DNA]</scope>
    <source>
        <strain evidence="4">CGMCC 4.3525</strain>
    </source>
</reference>
<dbReference type="EMBL" id="FOFR01000043">
    <property type="protein sequence ID" value="SES37300.1"/>
    <property type="molecule type" value="Genomic_DNA"/>
</dbReference>
<protein>
    <recommendedName>
        <fullName evidence="5">ABC-2 type transport system permease protein</fullName>
    </recommendedName>
</protein>
<name>A0A1H9WTM8_9PSEU</name>
<evidence type="ECO:0000256" key="2">
    <source>
        <dbReference type="SAM" id="Phobius"/>
    </source>
</evidence>
<accession>A0A1H9WTM8</accession>
<keyword evidence="2" id="KW-0812">Transmembrane</keyword>
<sequence length="195" mass="20380">MAGERSVTSLVSLLVIGPQLGAQLPWWRVPLLALLVVLTAFSVYCVGVALGAVVLAASSLRNIFSNAAYLLVMAGCGFVVPTSFWPSWLGDVTSHPSDPRTGRCPRPLRGTTLLGGPRERGHGSRHRRPLAGGGASGLAALVAETNEWPDHAFDELVATSPLALLCARRGFDAVGLAAASGSLPAASPRSCWERT</sequence>
<dbReference type="AlphaFoldDB" id="A0A1H9WTM8"/>
<dbReference type="Proteomes" id="UP000199352">
    <property type="component" value="Unassembled WGS sequence"/>
</dbReference>
<dbReference type="OrthoDB" id="4239003at2"/>
<dbReference type="STRING" id="402600.SAMN05216188_14312"/>
<keyword evidence="2" id="KW-1133">Transmembrane helix</keyword>
<gene>
    <name evidence="3" type="ORF">SAMN05216188_14312</name>
</gene>